<name>X1CJG7_9ZZZZ</name>
<reference evidence="1" key="1">
    <citation type="journal article" date="2014" name="Front. Microbiol.">
        <title>High frequency of phylogenetically diverse reductive dehalogenase-homologous genes in deep subseafloor sedimentary metagenomes.</title>
        <authorList>
            <person name="Kawai M."/>
            <person name="Futagami T."/>
            <person name="Toyoda A."/>
            <person name="Takaki Y."/>
            <person name="Nishi S."/>
            <person name="Hori S."/>
            <person name="Arai W."/>
            <person name="Tsubouchi T."/>
            <person name="Morono Y."/>
            <person name="Uchiyama I."/>
            <person name="Ito T."/>
            <person name="Fujiyama A."/>
            <person name="Inagaki F."/>
            <person name="Takami H."/>
        </authorList>
    </citation>
    <scope>NUCLEOTIDE SEQUENCE</scope>
    <source>
        <strain evidence="1">Expedition CK06-06</strain>
    </source>
</reference>
<dbReference type="EMBL" id="BART01029526">
    <property type="protein sequence ID" value="GAH07842.1"/>
    <property type="molecule type" value="Genomic_DNA"/>
</dbReference>
<feature type="non-terminal residue" evidence="1">
    <location>
        <position position="38"/>
    </location>
</feature>
<proteinExistence type="predicted"/>
<organism evidence="1">
    <name type="scientific">marine sediment metagenome</name>
    <dbReference type="NCBI Taxonomy" id="412755"/>
    <lineage>
        <taxon>unclassified sequences</taxon>
        <taxon>metagenomes</taxon>
        <taxon>ecological metagenomes</taxon>
    </lineage>
</organism>
<comment type="caution">
    <text evidence="1">The sequence shown here is derived from an EMBL/GenBank/DDBJ whole genome shotgun (WGS) entry which is preliminary data.</text>
</comment>
<dbReference type="AlphaFoldDB" id="X1CJG7"/>
<gene>
    <name evidence="1" type="ORF">S01H4_51782</name>
</gene>
<protein>
    <submittedName>
        <fullName evidence="1">Uncharacterized protein</fullName>
    </submittedName>
</protein>
<accession>X1CJG7</accession>
<evidence type="ECO:0000313" key="1">
    <source>
        <dbReference type="EMBL" id="GAH07842.1"/>
    </source>
</evidence>
<sequence length="38" mass="4339">MKLRIPTELSDITLEQAQKVLLIDLNPDMSDFAKQVHS</sequence>